<dbReference type="RefSeq" id="WP_258558277.1">
    <property type="nucleotide sequence ID" value="NZ_QRAV01000002.1"/>
</dbReference>
<name>A0A370SW12_PSEJE</name>
<accession>A0A370SW12</accession>
<evidence type="ECO:0000313" key="2">
    <source>
        <dbReference type="EMBL" id="RDL23936.1"/>
    </source>
</evidence>
<comment type="caution">
    <text evidence="2">The sequence shown here is derived from an EMBL/GenBank/DDBJ whole genome shotgun (WGS) entry which is preliminary data.</text>
</comment>
<evidence type="ECO:0000256" key="1">
    <source>
        <dbReference type="SAM" id="Phobius"/>
    </source>
</evidence>
<protein>
    <submittedName>
        <fullName evidence="2">Uncharacterized protein</fullName>
    </submittedName>
</protein>
<dbReference type="EMBL" id="QRAV01000002">
    <property type="protein sequence ID" value="RDL23936.1"/>
    <property type="molecule type" value="Genomic_DNA"/>
</dbReference>
<proteinExistence type="predicted"/>
<gene>
    <name evidence="2" type="ORF">DEU51_102180</name>
</gene>
<feature type="transmembrane region" description="Helical" evidence="1">
    <location>
        <begin position="44"/>
        <end position="64"/>
    </location>
</feature>
<evidence type="ECO:0000313" key="3">
    <source>
        <dbReference type="Proteomes" id="UP000255365"/>
    </source>
</evidence>
<keyword evidence="1" id="KW-1133">Transmembrane helix</keyword>
<sequence>MDEHHMPPANSIKSGPSRLLVVSFLIVFFGLLMMALRIAQKNEIMAIGAVWVANALTMVLHVIYWKRYGLSVGFKIAVVIQIVITILPFLFGNLGFMAVLLMLGGEIHYW</sequence>
<feature type="transmembrane region" description="Helical" evidence="1">
    <location>
        <begin position="76"/>
        <end position="103"/>
    </location>
</feature>
<dbReference type="AlphaFoldDB" id="A0A370SW12"/>
<feature type="transmembrane region" description="Helical" evidence="1">
    <location>
        <begin position="20"/>
        <end position="38"/>
    </location>
</feature>
<organism evidence="2 3">
    <name type="scientific">Pseudomonas jessenii</name>
    <dbReference type="NCBI Taxonomy" id="77298"/>
    <lineage>
        <taxon>Bacteria</taxon>
        <taxon>Pseudomonadati</taxon>
        <taxon>Pseudomonadota</taxon>
        <taxon>Gammaproteobacteria</taxon>
        <taxon>Pseudomonadales</taxon>
        <taxon>Pseudomonadaceae</taxon>
        <taxon>Pseudomonas</taxon>
    </lineage>
</organism>
<keyword evidence="1" id="KW-0472">Membrane</keyword>
<keyword evidence="1" id="KW-0812">Transmembrane</keyword>
<dbReference type="Proteomes" id="UP000255365">
    <property type="component" value="Unassembled WGS sequence"/>
</dbReference>
<reference evidence="2 3" key="1">
    <citation type="submission" date="2018-07" db="EMBL/GenBank/DDBJ databases">
        <title>Genome sequencing of rice bacterial endophytes.</title>
        <authorList>
            <person name="Venturi V."/>
        </authorList>
    </citation>
    <scope>NUCLEOTIDE SEQUENCE [LARGE SCALE GENOMIC DNA]</scope>
    <source>
        <strain evidence="2 3">E2333</strain>
    </source>
</reference>